<feature type="transmembrane region" description="Helical" evidence="6">
    <location>
        <begin position="12"/>
        <end position="32"/>
    </location>
</feature>
<dbReference type="Gene3D" id="1.10.1450.10">
    <property type="entry name" value="Tetraspanin"/>
    <property type="match status" value="1"/>
</dbReference>
<dbReference type="Pfam" id="PF00335">
    <property type="entry name" value="Tetraspanin"/>
    <property type="match status" value="1"/>
</dbReference>
<evidence type="ECO:0000256" key="6">
    <source>
        <dbReference type="RuleBase" id="RU361218"/>
    </source>
</evidence>
<dbReference type="SUPFAM" id="SSF48652">
    <property type="entry name" value="Tetraspanin"/>
    <property type="match status" value="1"/>
</dbReference>
<evidence type="ECO:0000256" key="5">
    <source>
        <dbReference type="ARBA" id="ARBA00023136"/>
    </source>
</evidence>
<keyword evidence="3 6" id="KW-0812">Transmembrane</keyword>
<proteinExistence type="inferred from homology"/>
<reference evidence="7 8" key="1">
    <citation type="journal article" date="2016" name="Nat. Commun.">
        <title>Extremotolerant tardigrade genome and improved radiotolerance of human cultured cells by tardigrade-unique protein.</title>
        <authorList>
            <person name="Hashimoto T."/>
            <person name="Horikawa D.D."/>
            <person name="Saito Y."/>
            <person name="Kuwahara H."/>
            <person name="Kozuka-Hata H."/>
            <person name="Shin-I T."/>
            <person name="Minakuchi Y."/>
            <person name="Ohishi K."/>
            <person name="Motoyama A."/>
            <person name="Aizu T."/>
            <person name="Enomoto A."/>
            <person name="Kondo K."/>
            <person name="Tanaka S."/>
            <person name="Hara Y."/>
            <person name="Koshikawa S."/>
            <person name="Sagara H."/>
            <person name="Miura T."/>
            <person name="Yokobori S."/>
            <person name="Miyagawa K."/>
            <person name="Suzuki Y."/>
            <person name="Kubo T."/>
            <person name="Oyama M."/>
            <person name="Kohara Y."/>
            <person name="Fujiyama A."/>
            <person name="Arakawa K."/>
            <person name="Katayama T."/>
            <person name="Toyoda A."/>
            <person name="Kunieda T."/>
        </authorList>
    </citation>
    <scope>NUCLEOTIDE SEQUENCE [LARGE SCALE GENOMIC DNA]</scope>
    <source>
        <strain evidence="7 8">YOKOZUNA-1</strain>
    </source>
</reference>
<keyword evidence="8" id="KW-1185">Reference proteome</keyword>
<feature type="transmembrane region" description="Helical" evidence="6">
    <location>
        <begin position="238"/>
        <end position="264"/>
    </location>
</feature>
<dbReference type="InterPro" id="IPR008952">
    <property type="entry name" value="Tetraspanin_EC2_sf"/>
</dbReference>
<evidence type="ECO:0000256" key="1">
    <source>
        <dbReference type="ARBA" id="ARBA00004141"/>
    </source>
</evidence>
<comment type="similarity">
    <text evidence="2 6">Belongs to the tetraspanin (TM4SF) family.</text>
</comment>
<dbReference type="STRING" id="947166.A0A1D1V9N7"/>
<protein>
    <recommendedName>
        <fullName evidence="6">Tetraspanin</fullName>
    </recommendedName>
</protein>
<comment type="subcellular location">
    <subcellularLocation>
        <location evidence="1 6">Membrane</location>
        <topology evidence="1 6">Multi-pass membrane protein</topology>
    </subcellularLocation>
</comment>
<dbReference type="PANTHER" id="PTHR19282:SF551">
    <property type="entry name" value="RE08073P-RELATED"/>
    <property type="match status" value="1"/>
</dbReference>
<dbReference type="OrthoDB" id="5870230at2759"/>
<dbReference type="PRINTS" id="PR00259">
    <property type="entry name" value="TMFOUR"/>
</dbReference>
<dbReference type="InterPro" id="IPR000301">
    <property type="entry name" value="Tetraspanin_animals"/>
</dbReference>
<feature type="transmembrane region" description="Helical" evidence="6">
    <location>
        <begin position="85"/>
        <end position="109"/>
    </location>
</feature>
<keyword evidence="4 6" id="KW-1133">Transmembrane helix</keyword>
<dbReference type="AlphaFoldDB" id="A0A1D1V9N7"/>
<evidence type="ECO:0000256" key="4">
    <source>
        <dbReference type="ARBA" id="ARBA00022989"/>
    </source>
</evidence>
<comment type="caution">
    <text evidence="7">The sequence shown here is derived from an EMBL/GenBank/DDBJ whole genome shotgun (WGS) entry which is preliminary data.</text>
</comment>
<dbReference type="GO" id="GO:0005886">
    <property type="term" value="C:plasma membrane"/>
    <property type="evidence" value="ECO:0007669"/>
    <property type="project" value="TreeGrafter"/>
</dbReference>
<gene>
    <name evidence="7" type="primary">RvY_09553-1</name>
    <name evidence="7" type="synonym">RvY_09553.1</name>
    <name evidence="7" type="ORF">RvY_09553</name>
</gene>
<dbReference type="EMBL" id="BDGG01000004">
    <property type="protein sequence ID" value="GAU98401.1"/>
    <property type="molecule type" value="Genomic_DNA"/>
</dbReference>
<dbReference type="InterPro" id="IPR018499">
    <property type="entry name" value="Tetraspanin/Peripherin"/>
</dbReference>
<evidence type="ECO:0000256" key="3">
    <source>
        <dbReference type="ARBA" id="ARBA00022692"/>
    </source>
</evidence>
<evidence type="ECO:0000256" key="2">
    <source>
        <dbReference type="ARBA" id="ARBA00006840"/>
    </source>
</evidence>
<sequence>MNRWATCLKWLVFSFNLLFWLCGLGVLGGAIFLRVNPNTHPFFTEQENAQRYYIAMYALMSIGIFMAILGFLGSCGALKESRGMLGTYFGLLCVVVIAEVAGGVMVYMYRNNFTRTFVENGFAEIVRNEYGKPGFEARSQYFDIVQTEFDCCGAKSSWDWFQSEWHGGNGDIGSNGTQEYLVPLSCCKRQFRTSDPRCIPTDSTVGVTQSLLGTNTDIINERGCGAKLMDAVDANRDLVVGVGVAVAIFQIFGLLFSIVLCCTIKPDSTYEYKSR</sequence>
<accession>A0A1D1V9N7</accession>
<dbReference type="Proteomes" id="UP000186922">
    <property type="component" value="Unassembled WGS sequence"/>
</dbReference>
<evidence type="ECO:0000313" key="7">
    <source>
        <dbReference type="EMBL" id="GAU98401.1"/>
    </source>
</evidence>
<dbReference type="PANTHER" id="PTHR19282">
    <property type="entry name" value="TETRASPANIN"/>
    <property type="match status" value="1"/>
</dbReference>
<feature type="transmembrane region" description="Helical" evidence="6">
    <location>
        <begin position="52"/>
        <end position="73"/>
    </location>
</feature>
<evidence type="ECO:0000313" key="8">
    <source>
        <dbReference type="Proteomes" id="UP000186922"/>
    </source>
</evidence>
<name>A0A1D1V9N7_RAMVA</name>
<organism evidence="7 8">
    <name type="scientific">Ramazzottius varieornatus</name>
    <name type="common">Water bear</name>
    <name type="synonym">Tardigrade</name>
    <dbReference type="NCBI Taxonomy" id="947166"/>
    <lineage>
        <taxon>Eukaryota</taxon>
        <taxon>Metazoa</taxon>
        <taxon>Ecdysozoa</taxon>
        <taxon>Tardigrada</taxon>
        <taxon>Eutardigrada</taxon>
        <taxon>Parachela</taxon>
        <taxon>Hypsibioidea</taxon>
        <taxon>Ramazzottiidae</taxon>
        <taxon>Ramazzottius</taxon>
    </lineage>
</organism>
<dbReference type="PIRSF" id="PIRSF002419">
    <property type="entry name" value="Tetraspanin"/>
    <property type="match status" value="1"/>
</dbReference>
<keyword evidence="5 6" id="KW-0472">Membrane</keyword>